<dbReference type="EMBL" id="CAJVQC010076376">
    <property type="protein sequence ID" value="CAG8814651.1"/>
    <property type="molecule type" value="Genomic_DNA"/>
</dbReference>
<protein>
    <submittedName>
        <fullName evidence="1">162_t:CDS:1</fullName>
    </submittedName>
</protein>
<proteinExistence type="predicted"/>
<dbReference type="Proteomes" id="UP000789920">
    <property type="component" value="Unassembled WGS sequence"/>
</dbReference>
<comment type="caution">
    <text evidence="1">The sequence shown here is derived from an EMBL/GenBank/DDBJ whole genome shotgun (WGS) entry which is preliminary data.</text>
</comment>
<keyword evidence="2" id="KW-1185">Reference proteome</keyword>
<sequence>TVRGPVATSRETGKERPSKTNDGVYQSTKIVQHFRKHINDEARQKEEKENSAERFSKRYVFDEK</sequence>
<accession>A0ACA9RXY5</accession>
<organism evidence="1 2">
    <name type="scientific">Racocetra persica</name>
    <dbReference type="NCBI Taxonomy" id="160502"/>
    <lineage>
        <taxon>Eukaryota</taxon>
        <taxon>Fungi</taxon>
        <taxon>Fungi incertae sedis</taxon>
        <taxon>Mucoromycota</taxon>
        <taxon>Glomeromycotina</taxon>
        <taxon>Glomeromycetes</taxon>
        <taxon>Diversisporales</taxon>
        <taxon>Gigasporaceae</taxon>
        <taxon>Racocetra</taxon>
    </lineage>
</organism>
<evidence type="ECO:0000313" key="2">
    <source>
        <dbReference type="Proteomes" id="UP000789920"/>
    </source>
</evidence>
<feature type="non-terminal residue" evidence="1">
    <location>
        <position position="64"/>
    </location>
</feature>
<name>A0ACA9RXY5_9GLOM</name>
<gene>
    <name evidence="1" type="ORF">RPERSI_LOCUS24039</name>
</gene>
<feature type="non-terminal residue" evidence="1">
    <location>
        <position position="1"/>
    </location>
</feature>
<reference evidence="1" key="1">
    <citation type="submission" date="2021-06" db="EMBL/GenBank/DDBJ databases">
        <authorList>
            <person name="Kallberg Y."/>
            <person name="Tangrot J."/>
            <person name="Rosling A."/>
        </authorList>
    </citation>
    <scope>NUCLEOTIDE SEQUENCE</scope>
    <source>
        <strain evidence="1">MA461A</strain>
    </source>
</reference>
<evidence type="ECO:0000313" key="1">
    <source>
        <dbReference type="EMBL" id="CAG8814651.1"/>
    </source>
</evidence>